<dbReference type="Pfam" id="PF00732">
    <property type="entry name" value="GMC_oxred_N"/>
    <property type="match status" value="1"/>
</dbReference>
<comment type="similarity">
    <text evidence="1">Belongs to the GMC oxidoreductase family.</text>
</comment>
<feature type="active site" description="Proton acceptor" evidence="2">
    <location>
        <position position="597"/>
    </location>
</feature>
<feature type="binding site" evidence="3">
    <location>
        <position position="117"/>
    </location>
    <ligand>
        <name>FAD</name>
        <dbReference type="ChEBI" id="CHEBI:57692"/>
    </ligand>
</feature>
<dbReference type="AlphaFoldDB" id="A0A6A6PSU8"/>
<evidence type="ECO:0000256" key="1">
    <source>
        <dbReference type="ARBA" id="ARBA00010790"/>
    </source>
</evidence>
<dbReference type="Proteomes" id="UP000799767">
    <property type="component" value="Unassembled WGS sequence"/>
</dbReference>
<evidence type="ECO:0000256" key="2">
    <source>
        <dbReference type="PIRSR" id="PIRSR000137-1"/>
    </source>
</evidence>
<protein>
    <submittedName>
        <fullName evidence="6">Choline dehydrogenase</fullName>
    </submittedName>
</protein>
<dbReference type="OrthoDB" id="269227at2759"/>
<dbReference type="Gene3D" id="3.30.560.10">
    <property type="entry name" value="Glucose Oxidase, domain 3"/>
    <property type="match status" value="1"/>
</dbReference>
<dbReference type="InterPro" id="IPR036188">
    <property type="entry name" value="FAD/NAD-bd_sf"/>
</dbReference>
<feature type="signal peptide" evidence="4">
    <location>
        <begin position="1"/>
        <end position="27"/>
    </location>
</feature>
<feature type="domain" description="Glucose-methanol-choline oxidoreductase N-terminal" evidence="5">
    <location>
        <begin position="307"/>
        <end position="321"/>
    </location>
</feature>
<dbReference type="RefSeq" id="XP_033589535.1">
    <property type="nucleotide sequence ID" value="XM_033736020.1"/>
</dbReference>
<dbReference type="SUPFAM" id="SSF51905">
    <property type="entry name" value="FAD/NAD(P)-binding domain"/>
    <property type="match status" value="1"/>
</dbReference>
<keyword evidence="3" id="KW-0285">Flavoprotein</keyword>
<dbReference type="PANTHER" id="PTHR11552">
    <property type="entry name" value="GLUCOSE-METHANOL-CHOLINE GMC OXIDOREDUCTASE"/>
    <property type="match status" value="1"/>
</dbReference>
<sequence>MPGSHSHLLLLALLFALLSLLQDVVLALPLNAPLLPSYDYIVVGGGPAGLTVANRLSEDPSVTVLLLEAGPASDNSPETELPGLIGDDIGGPYDWNLSTVPQIYLDGAPRSIPQGHVLGGGTIINGMLWNRGGQGDYADWVALGNEGWSWDDLLPYFMRSETFTPGANAELAAQFSIQEYAPVHGFSGPVNVSYPRYFWNSSAVLFSALNEAGVPTAFDPNTGWVAGASFLPLDLDPVTEERSDAAKAYYFPYAGRSNLWVSTGLVVTQILFQPAPNLVATGVEFAANAHSERQSVSANREVIVAAGALHSPQLLLLSGIGPAAALQDLDIPVNTDLPGVGGNLQDHGRVWCWYPYTNASFPNPTELTNNITFATDALTEYWENRTGPYTAAAVDGVAFPSLPALNNGSNALSSTASAQSTSQYLPSNLDSSMLAGYAAQHTLLTSALSDSTRAVSEILNGNDGVLSVANMRPFSRGSVTLNSSDPFTPPIIDPRYGSNPLDISILQAAIAFNTRLLSTPSLSTLEPVQVYPQPGATEAQVETWIDTKLQTEYHPAGTCAMMPFELGGVVSPELLVYGTRNLRVVDSSVMPMLPAAHLQAVVYGVAEKVRSALTEILCL</sequence>
<dbReference type="EMBL" id="MU001635">
    <property type="protein sequence ID" value="KAF2482965.1"/>
    <property type="molecule type" value="Genomic_DNA"/>
</dbReference>
<evidence type="ECO:0000256" key="3">
    <source>
        <dbReference type="PIRSR" id="PIRSR000137-2"/>
    </source>
</evidence>
<dbReference type="GO" id="GO:0016614">
    <property type="term" value="F:oxidoreductase activity, acting on CH-OH group of donors"/>
    <property type="evidence" value="ECO:0007669"/>
    <property type="project" value="InterPro"/>
</dbReference>
<keyword evidence="3" id="KW-0274">FAD</keyword>
<evidence type="ECO:0000313" key="6">
    <source>
        <dbReference type="EMBL" id="KAF2482965.1"/>
    </source>
</evidence>
<dbReference type="PIRSF" id="PIRSF000137">
    <property type="entry name" value="Alcohol_oxidase"/>
    <property type="match status" value="1"/>
</dbReference>
<dbReference type="GO" id="GO:0044550">
    <property type="term" value="P:secondary metabolite biosynthetic process"/>
    <property type="evidence" value="ECO:0007669"/>
    <property type="project" value="TreeGrafter"/>
</dbReference>
<keyword evidence="4" id="KW-0732">Signal</keyword>
<feature type="chain" id="PRO_5025483849" evidence="4">
    <location>
        <begin position="28"/>
        <end position="619"/>
    </location>
</feature>
<evidence type="ECO:0000256" key="4">
    <source>
        <dbReference type="SAM" id="SignalP"/>
    </source>
</evidence>
<dbReference type="GO" id="GO:0050660">
    <property type="term" value="F:flavin adenine dinucleotide binding"/>
    <property type="evidence" value="ECO:0007669"/>
    <property type="project" value="InterPro"/>
</dbReference>
<evidence type="ECO:0000313" key="7">
    <source>
        <dbReference type="Proteomes" id="UP000799767"/>
    </source>
</evidence>
<dbReference type="PANTHER" id="PTHR11552:SF115">
    <property type="entry name" value="DEHYDROGENASE XPTC-RELATED"/>
    <property type="match status" value="1"/>
</dbReference>
<keyword evidence="7" id="KW-1185">Reference proteome</keyword>
<comment type="cofactor">
    <cofactor evidence="3">
        <name>FAD</name>
        <dbReference type="ChEBI" id="CHEBI:57692"/>
    </cofactor>
</comment>
<dbReference type="SUPFAM" id="SSF54373">
    <property type="entry name" value="FAD-linked reductases, C-terminal domain"/>
    <property type="match status" value="1"/>
</dbReference>
<dbReference type="PROSITE" id="PS00624">
    <property type="entry name" value="GMC_OXRED_2"/>
    <property type="match status" value="1"/>
</dbReference>
<feature type="binding site" evidence="3">
    <location>
        <position position="267"/>
    </location>
    <ligand>
        <name>FAD</name>
        <dbReference type="ChEBI" id="CHEBI:57692"/>
    </ligand>
</feature>
<dbReference type="Gene3D" id="3.50.50.60">
    <property type="entry name" value="FAD/NAD(P)-binding domain"/>
    <property type="match status" value="1"/>
</dbReference>
<accession>A0A6A6PSU8</accession>
<organism evidence="6 7">
    <name type="scientific">Neohortaea acidophila</name>
    <dbReference type="NCBI Taxonomy" id="245834"/>
    <lineage>
        <taxon>Eukaryota</taxon>
        <taxon>Fungi</taxon>
        <taxon>Dikarya</taxon>
        <taxon>Ascomycota</taxon>
        <taxon>Pezizomycotina</taxon>
        <taxon>Dothideomycetes</taxon>
        <taxon>Dothideomycetidae</taxon>
        <taxon>Mycosphaerellales</taxon>
        <taxon>Teratosphaeriaceae</taxon>
        <taxon>Neohortaea</taxon>
    </lineage>
</organism>
<dbReference type="Pfam" id="PF05199">
    <property type="entry name" value="GMC_oxred_C"/>
    <property type="match status" value="1"/>
</dbReference>
<reference evidence="6" key="1">
    <citation type="journal article" date="2020" name="Stud. Mycol.">
        <title>101 Dothideomycetes genomes: a test case for predicting lifestyles and emergence of pathogens.</title>
        <authorList>
            <person name="Haridas S."/>
            <person name="Albert R."/>
            <person name="Binder M."/>
            <person name="Bloem J."/>
            <person name="Labutti K."/>
            <person name="Salamov A."/>
            <person name="Andreopoulos B."/>
            <person name="Baker S."/>
            <person name="Barry K."/>
            <person name="Bills G."/>
            <person name="Bluhm B."/>
            <person name="Cannon C."/>
            <person name="Castanera R."/>
            <person name="Culley D."/>
            <person name="Daum C."/>
            <person name="Ezra D."/>
            <person name="Gonzalez J."/>
            <person name="Henrissat B."/>
            <person name="Kuo A."/>
            <person name="Liang C."/>
            <person name="Lipzen A."/>
            <person name="Lutzoni F."/>
            <person name="Magnuson J."/>
            <person name="Mondo S."/>
            <person name="Nolan M."/>
            <person name="Ohm R."/>
            <person name="Pangilinan J."/>
            <person name="Park H.-J."/>
            <person name="Ramirez L."/>
            <person name="Alfaro M."/>
            <person name="Sun H."/>
            <person name="Tritt A."/>
            <person name="Yoshinaga Y."/>
            <person name="Zwiers L.-H."/>
            <person name="Turgeon B."/>
            <person name="Goodwin S."/>
            <person name="Spatafora J."/>
            <person name="Crous P."/>
            <person name="Grigoriev I."/>
        </authorList>
    </citation>
    <scope>NUCLEOTIDE SEQUENCE</scope>
    <source>
        <strain evidence="6">CBS 113389</strain>
    </source>
</reference>
<dbReference type="InterPro" id="IPR000172">
    <property type="entry name" value="GMC_OxRdtase_N"/>
</dbReference>
<proteinExistence type="inferred from homology"/>
<evidence type="ECO:0000259" key="5">
    <source>
        <dbReference type="PROSITE" id="PS00624"/>
    </source>
</evidence>
<dbReference type="InterPro" id="IPR012132">
    <property type="entry name" value="GMC_OxRdtase"/>
</dbReference>
<dbReference type="GeneID" id="54477022"/>
<gene>
    <name evidence="6" type="ORF">BDY17DRAFT_316558</name>
</gene>
<dbReference type="InterPro" id="IPR007867">
    <property type="entry name" value="GMC_OxRtase_C"/>
</dbReference>
<feature type="active site" description="Proton donor" evidence="2">
    <location>
        <position position="554"/>
    </location>
</feature>
<name>A0A6A6PSU8_9PEZI</name>